<name>A0A521BDD9_9BACT</name>
<sequence>MENLNYIKFSFTTNEIDEHKRKRINTTSATTYNDFNRVYDEYISYLNPSY</sequence>
<protein>
    <submittedName>
        <fullName evidence="1">Uncharacterized protein</fullName>
    </submittedName>
</protein>
<dbReference type="Proteomes" id="UP000317593">
    <property type="component" value="Unassembled WGS sequence"/>
</dbReference>
<proteinExistence type="predicted"/>
<gene>
    <name evidence="1" type="ORF">SAMN06265218_10310</name>
</gene>
<organism evidence="1 2">
    <name type="scientific">Fodinibius sediminis</name>
    <dbReference type="NCBI Taxonomy" id="1214077"/>
    <lineage>
        <taxon>Bacteria</taxon>
        <taxon>Pseudomonadati</taxon>
        <taxon>Balneolota</taxon>
        <taxon>Balneolia</taxon>
        <taxon>Balneolales</taxon>
        <taxon>Balneolaceae</taxon>
        <taxon>Fodinibius</taxon>
    </lineage>
</organism>
<accession>A0A521BDD9</accession>
<evidence type="ECO:0000313" key="2">
    <source>
        <dbReference type="Proteomes" id="UP000317593"/>
    </source>
</evidence>
<keyword evidence="2" id="KW-1185">Reference proteome</keyword>
<dbReference type="AlphaFoldDB" id="A0A521BDD9"/>
<reference evidence="1 2" key="1">
    <citation type="submission" date="2017-05" db="EMBL/GenBank/DDBJ databases">
        <authorList>
            <person name="Varghese N."/>
            <person name="Submissions S."/>
        </authorList>
    </citation>
    <scope>NUCLEOTIDE SEQUENCE [LARGE SCALE GENOMIC DNA]</scope>
    <source>
        <strain evidence="1 2">DSM 21194</strain>
    </source>
</reference>
<dbReference type="EMBL" id="FXTH01000003">
    <property type="protein sequence ID" value="SMO45083.1"/>
    <property type="molecule type" value="Genomic_DNA"/>
</dbReference>
<evidence type="ECO:0000313" key="1">
    <source>
        <dbReference type="EMBL" id="SMO45083.1"/>
    </source>
</evidence>